<comment type="caution">
    <text evidence="1">The sequence shown here is derived from an EMBL/GenBank/DDBJ whole genome shotgun (WGS) entry which is preliminary data.</text>
</comment>
<organism evidence="1 2">
    <name type="scientific">Streptomyces fuscichromogenes</name>
    <dbReference type="NCBI Taxonomy" id="1324013"/>
    <lineage>
        <taxon>Bacteria</taxon>
        <taxon>Bacillati</taxon>
        <taxon>Actinomycetota</taxon>
        <taxon>Actinomycetes</taxon>
        <taxon>Kitasatosporales</taxon>
        <taxon>Streptomycetaceae</taxon>
        <taxon>Streptomyces</taxon>
    </lineage>
</organism>
<accession>A0A918CVN1</accession>
<keyword evidence="2" id="KW-1185">Reference proteome</keyword>
<dbReference type="Proteomes" id="UP000653411">
    <property type="component" value="Unassembled WGS sequence"/>
</dbReference>
<reference evidence="1" key="2">
    <citation type="submission" date="2020-09" db="EMBL/GenBank/DDBJ databases">
        <authorList>
            <person name="Sun Q."/>
            <person name="Zhou Y."/>
        </authorList>
    </citation>
    <scope>NUCLEOTIDE SEQUENCE</scope>
    <source>
        <strain evidence="1">CGMCC 4.7110</strain>
    </source>
</reference>
<evidence type="ECO:0000313" key="2">
    <source>
        <dbReference type="Proteomes" id="UP000653411"/>
    </source>
</evidence>
<protein>
    <submittedName>
        <fullName evidence="1">Uncharacterized protein</fullName>
    </submittedName>
</protein>
<name>A0A918CVN1_9ACTN</name>
<dbReference type="EMBL" id="BMML01000024">
    <property type="protein sequence ID" value="GGN35464.1"/>
    <property type="molecule type" value="Genomic_DNA"/>
</dbReference>
<sequence>MVLVLGILVLMALPSALGVLRDRRIDRQIREARRVEGAGRGRETRSGGRSLIA</sequence>
<dbReference type="AlphaFoldDB" id="A0A918CVN1"/>
<proteinExistence type="predicted"/>
<evidence type="ECO:0000313" key="1">
    <source>
        <dbReference type="EMBL" id="GGN35464.1"/>
    </source>
</evidence>
<gene>
    <name evidence="1" type="ORF">GCM10011578_077510</name>
</gene>
<reference evidence="1" key="1">
    <citation type="journal article" date="2014" name="Int. J. Syst. Evol. Microbiol.">
        <title>Complete genome sequence of Corynebacterium casei LMG S-19264T (=DSM 44701T), isolated from a smear-ripened cheese.</title>
        <authorList>
            <consortium name="US DOE Joint Genome Institute (JGI-PGF)"/>
            <person name="Walter F."/>
            <person name="Albersmeier A."/>
            <person name="Kalinowski J."/>
            <person name="Ruckert C."/>
        </authorList>
    </citation>
    <scope>NUCLEOTIDE SEQUENCE</scope>
    <source>
        <strain evidence="1">CGMCC 4.7110</strain>
    </source>
</reference>